<dbReference type="InParanoid" id="A0A6I8UC66"/>
<sequence>MEISSKPTTSSNTIYIHNTKPEIMSSSETETSQILQRLNSLRIVEAPRDDSKRECFSSLVPATPSCGGQGKFQTEPKKRRKIKLNRVYTYEADAHFIKARKSLNF</sequence>
<dbReference type="ExpressionAtlas" id="A0A6I8UC66">
    <property type="expression patterns" value="baseline"/>
</dbReference>
<evidence type="ECO:0000313" key="1">
    <source>
        <dbReference type="Proteomes" id="UP000001819"/>
    </source>
</evidence>
<protein>
    <submittedName>
        <fullName evidence="2">Protein Z600</fullName>
    </submittedName>
</protein>
<name>A0A6I8UC66_DROPS</name>
<accession>A0A6I8UC66</accession>
<dbReference type="KEGG" id="dpo:4812997"/>
<organism evidence="1 2">
    <name type="scientific">Drosophila pseudoobscura pseudoobscura</name>
    <name type="common">Fruit fly</name>
    <dbReference type="NCBI Taxonomy" id="46245"/>
    <lineage>
        <taxon>Eukaryota</taxon>
        <taxon>Metazoa</taxon>
        <taxon>Ecdysozoa</taxon>
        <taxon>Arthropoda</taxon>
        <taxon>Hexapoda</taxon>
        <taxon>Insecta</taxon>
        <taxon>Pterygota</taxon>
        <taxon>Neoptera</taxon>
        <taxon>Endopterygota</taxon>
        <taxon>Diptera</taxon>
        <taxon>Brachycera</taxon>
        <taxon>Muscomorpha</taxon>
        <taxon>Ephydroidea</taxon>
        <taxon>Drosophilidae</taxon>
        <taxon>Drosophila</taxon>
        <taxon>Sophophora</taxon>
    </lineage>
</organism>
<dbReference type="RefSeq" id="XP_001353154.3">
    <property type="nucleotide sequence ID" value="XM_001353118.4"/>
</dbReference>
<gene>
    <name evidence="2" type="primary">Z600</name>
</gene>
<dbReference type="FunCoup" id="A0A6I8UC66">
    <property type="interactions" value="10"/>
</dbReference>
<dbReference type="Proteomes" id="UP000001819">
    <property type="component" value="Chromosome X"/>
</dbReference>
<keyword evidence="1" id="KW-1185">Reference proteome</keyword>
<evidence type="ECO:0000313" key="2">
    <source>
        <dbReference type="RefSeq" id="XP_001353154.3"/>
    </source>
</evidence>
<reference evidence="2" key="1">
    <citation type="submission" date="2025-08" db="UniProtKB">
        <authorList>
            <consortium name="RefSeq"/>
        </authorList>
    </citation>
    <scope>IDENTIFICATION</scope>
    <source>
        <strain evidence="2">MV-25-SWS-2005</strain>
        <tissue evidence="2">Whole body</tissue>
    </source>
</reference>
<proteinExistence type="predicted"/>
<dbReference type="AlphaFoldDB" id="A0A6I8UC66"/>